<dbReference type="AlphaFoldDB" id="K0B1N2"/>
<dbReference type="EC" id="2.6.1.11" evidence="5"/>
<accession>K0B1N2</accession>
<dbReference type="PIRSF" id="PIRSF000521">
    <property type="entry name" value="Transaminase_4ab_Lys_Orn"/>
    <property type="match status" value="1"/>
</dbReference>
<feature type="binding site" evidence="5">
    <location>
        <position position="281"/>
    </location>
    <ligand>
        <name>pyridoxal 5'-phosphate</name>
        <dbReference type="ChEBI" id="CHEBI:597326"/>
    </ligand>
</feature>
<dbReference type="STRING" id="1128398.Curi_c18490"/>
<keyword evidence="5" id="KW-0055">Arginine biosynthesis</keyword>
<dbReference type="GO" id="GO:0005737">
    <property type="term" value="C:cytoplasm"/>
    <property type="evidence" value="ECO:0007669"/>
    <property type="project" value="UniProtKB-SubCell"/>
</dbReference>
<dbReference type="GO" id="GO:0006526">
    <property type="term" value="P:L-arginine biosynthetic process"/>
    <property type="evidence" value="ECO:0007669"/>
    <property type="project" value="UniProtKB-UniRule"/>
</dbReference>
<dbReference type="EMBL" id="CP003326">
    <property type="protein sequence ID" value="AFS78855.1"/>
    <property type="molecule type" value="Genomic_DNA"/>
</dbReference>
<organism evidence="6 7">
    <name type="scientific">Gottschalkia acidurici (strain ATCC 7906 / DSM 604 / BCRC 14475 / CIP 104303 / KCTC 5404 / NCIMB 10678 / 9a)</name>
    <name type="common">Clostridium acidurici</name>
    <dbReference type="NCBI Taxonomy" id="1128398"/>
    <lineage>
        <taxon>Bacteria</taxon>
        <taxon>Bacillati</taxon>
        <taxon>Bacillota</taxon>
        <taxon>Tissierellia</taxon>
        <taxon>Tissierellales</taxon>
        <taxon>Gottschalkiaceae</taxon>
        <taxon>Gottschalkia</taxon>
    </lineage>
</organism>
<dbReference type="HOGENOM" id="CLU_016922_10_1_9"/>
<dbReference type="GO" id="GO:0042802">
    <property type="term" value="F:identical protein binding"/>
    <property type="evidence" value="ECO:0007669"/>
    <property type="project" value="TreeGrafter"/>
</dbReference>
<gene>
    <name evidence="5 6" type="primary">argD</name>
    <name evidence="6" type="ordered locus">Curi_c18490</name>
</gene>
<feature type="binding site" evidence="5">
    <location>
        <position position="280"/>
    </location>
    <ligand>
        <name>N(2)-acetyl-L-ornithine</name>
        <dbReference type="ChEBI" id="CHEBI:57805"/>
    </ligand>
</feature>
<dbReference type="OrthoDB" id="9801052at2"/>
<protein>
    <recommendedName>
        <fullName evidence="5">Acetylornithine aminotransferase</fullName>
        <shortName evidence="5">ACOAT</shortName>
        <ecNumber evidence="5">2.6.1.11</ecNumber>
    </recommendedName>
</protein>
<dbReference type="RefSeq" id="WP_014967991.1">
    <property type="nucleotide sequence ID" value="NC_018664.1"/>
</dbReference>
<sequence length="396" mass="43343">MTNKEMLEQNKNYIMSTYASFPIALENGDGVHVWDVEGKKYIDFVSGIAVNCLGYNDEKFIASITDQLTKIHHSSNLYLTKPSIELAKMLVENSDFDKVFFCNSGTESVEAGLKLSRKYGNEKKGKDCYEIITMINSFHGRTLGSITATGQKKYQEGFGPLLPGVKYALYNDFETLESMVSDKTCAIVLEVIQGEGGVYQADKEYLQKVRELCDENDIVLMFDEVQTGIGRTGKLFGYQIHGVKPDIICLAKGLGGGIPIGAMMATDKVASVFEPGNHASTFGGNPIATTAGVNILNRLINDGILQNVEKQGEYLRERLQGLKENNPAIKEIRGCGLIQGIELDTPGSELTNKCIEKGLLLVGAGPNVVRFLPPLIINSKEIDEAISILDSSLSEM</sequence>
<comment type="miscellaneous">
    <text evidence="5">May also have succinyldiaminopimelate aminotransferase activity, thus carrying out the corresponding step in lysine biosynthesis.</text>
</comment>
<dbReference type="InterPro" id="IPR005814">
    <property type="entry name" value="Aminotrans_3"/>
</dbReference>
<dbReference type="NCBIfam" id="TIGR00707">
    <property type="entry name" value="argD"/>
    <property type="match status" value="1"/>
</dbReference>
<feature type="modified residue" description="N6-(pyridoxal phosphate)lysine" evidence="5">
    <location>
        <position position="252"/>
    </location>
</feature>
<dbReference type="eggNOG" id="COG4992">
    <property type="taxonomic scope" value="Bacteria"/>
</dbReference>
<dbReference type="NCBIfam" id="NF002325">
    <property type="entry name" value="PRK01278.1"/>
    <property type="match status" value="1"/>
</dbReference>
<dbReference type="Pfam" id="PF00202">
    <property type="entry name" value="Aminotran_3"/>
    <property type="match status" value="1"/>
</dbReference>
<evidence type="ECO:0000256" key="1">
    <source>
        <dbReference type="ARBA" id="ARBA00022576"/>
    </source>
</evidence>
<dbReference type="InterPro" id="IPR015421">
    <property type="entry name" value="PyrdxlP-dep_Trfase_major"/>
</dbReference>
<dbReference type="PANTHER" id="PTHR11986:SF79">
    <property type="entry name" value="ACETYLORNITHINE AMINOTRANSFERASE, MITOCHONDRIAL"/>
    <property type="match status" value="1"/>
</dbReference>
<dbReference type="FunFam" id="3.40.640.10:FF:000004">
    <property type="entry name" value="Acetylornithine aminotransferase"/>
    <property type="match status" value="1"/>
</dbReference>
<comment type="cofactor">
    <cofactor evidence="5">
        <name>pyridoxal 5'-phosphate</name>
        <dbReference type="ChEBI" id="CHEBI:597326"/>
    </cofactor>
    <text evidence="5">Binds 1 pyridoxal phosphate per subunit.</text>
</comment>
<evidence type="ECO:0000313" key="7">
    <source>
        <dbReference type="Proteomes" id="UP000006094"/>
    </source>
</evidence>
<feature type="binding site" evidence="5">
    <location>
        <position position="141"/>
    </location>
    <ligand>
        <name>N(2)-acetyl-L-ornithine</name>
        <dbReference type="ChEBI" id="CHEBI:57805"/>
    </ligand>
</feature>
<name>K0B1N2_GOTA9</name>
<dbReference type="InterPro" id="IPR049704">
    <property type="entry name" value="Aminotrans_3_PPA_site"/>
</dbReference>
<dbReference type="PROSITE" id="PS00600">
    <property type="entry name" value="AA_TRANSFER_CLASS_3"/>
    <property type="match status" value="1"/>
</dbReference>
<comment type="similarity">
    <text evidence="5">Belongs to the class-III pyridoxal-phosphate-dependent aminotransferase family. ArgD subfamily.</text>
</comment>
<dbReference type="SUPFAM" id="SSF53383">
    <property type="entry name" value="PLP-dependent transferases"/>
    <property type="match status" value="1"/>
</dbReference>
<evidence type="ECO:0000313" key="6">
    <source>
        <dbReference type="EMBL" id="AFS78855.1"/>
    </source>
</evidence>
<dbReference type="Gene3D" id="3.90.1150.10">
    <property type="entry name" value="Aspartate Aminotransferase, domain 1"/>
    <property type="match status" value="1"/>
</dbReference>
<comment type="subunit">
    <text evidence="5">Homodimer.</text>
</comment>
<dbReference type="InterPro" id="IPR004636">
    <property type="entry name" value="AcOrn/SuccOrn_fam"/>
</dbReference>
<dbReference type="Gene3D" id="3.40.640.10">
    <property type="entry name" value="Type I PLP-dependent aspartate aminotransferase-like (Major domain)"/>
    <property type="match status" value="1"/>
</dbReference>
<dbReference type="Proteomes" id="UP000006094">
    <property type="component" value="Chromosome"/>
</dbReference>
<dbReference type="PATRIC" id="fig|1128398.3.peg.1901"/>
<evidence type="ECO:0000256" key="5">
    <source>
        <dbReference type="HAMAP-Rule" id="MF_01107"/>
    </source>
</evidence>
<dbReference type="PANTHER" id="PTHR11986">
    <property type="entry name" value="AMINOTRANSFERASE CLASS III"/>
    <property type="match status" value="1"/>
</dbReference>
<keyword evidence="3 5" id="KW-0808">Transferase</keyword>
<dbReference type="HAMAP" id="MF_01107">
    <property type="entry name" value="ArgD_aminotrans_3"/>
    <property type="match status" value="1"/>
</dbReference>
<comment type="pathway">
    <text evidence="5">Amino-acid biosynthesis; L-arginine biosynthesis; N(2)-acetyl-L-ornithine from L-glutamate: step 4/4.</text>
</comment>
<dbReference type="GO" id="GO:0030170">
    <property type="term" value="F:pyridoxal phosphate binding"/>
    <property type="evidence" value="ECO:0007669"/>
    <property type="project" value="InterPro"/>
</dbReference>
<dbReference type="CDD" id="cd00610">
    <property type="entry name" value="OAT_like"/>
    <property type="match status" value="1"/>
</dbReference>
<keyword evidence="7" id="KW-1185">Reference proteome</keyword>
<feature type="binding site" evidence="5">
    <location>
        <begin position="223"/>
        <end position="226"/>
    </location>
    <ligand>
        <name>pyridoxal 5'-phosphate</name>
        <dbReference type="ChEBI" id="CHEBI:597326"/>
    </ligand>
</feature>
<dbReference type="InterPro" id="IPR015424">
    <property type="entry name" value="PyrdxlP-dep_Trfase"/>
</dbReference>
<evidence type="ECO:0000256" key="3">
    <source>
        <dbReference type="ARBA" id="ARBA00022679"/>
    </source>
</evidence>
<comment type="catalytic activity">
    <reaction evidence="5">
        <text>N(2)-acetyl-L-ornithine + 2-oxoglutarate = N-acetyl-L-glutamate 5-semialdehyde + L-glutamate</text>
        <dbReference type="Rhea" id="RHEA:18049"/>
        <dbReference type="ChEBI" id="CHEBI:16810"/>
        <dbReference type="ChEBI" id="CHEBI:29123"/>
        <dbReference type="ChEBI" id="CHEBI:29985"/>
        <dbReference type="ChEBI" id="CHEBI:57805"/>
        <dbReference type="EC" id="2.6.1.11"/>
    </reaction>
</comment>
<dbReference type="UniPathway" id="UPA00068">
    <property type="reaction ID" value="UER00109"/>
</dbReference>
<keyword evidence="2 5" id="KW-0028">Amino-acid biosynthesis</keyword>
<reference evidence="6 7" key="1">
    <citation type="journal article" date="2012" name="PLoS ONE">
        <title>The purine-utilizing bacterium Clostridium acidurici 9a: a genome-guided metabolic reconsideration.</title>
        <authorList>
            <person name="Hartwich K."/>
            <person name="Poehlein A."/>
            <person name="Daniel R."/>
        </authorList>
    </citation>
    <scope>NUCLEOTIDE SEQUENCE [LARGE SCALE GENOMIC DNA]</scope>
    <source>
        <strain evidence="7">ATCC 7906 / DSM 604 / BCRC 14475 / CIP 104303 / KCTC 5404 / NCIMB 10678 / 9a</strain>
    </source>
</reference>
<keyword evidence="4 5" id="KW-0663">Pyridoxal phosphate</keyword>
<dbReference type="InterPro" id="IPR050103">
    <property type="entry name" value="Class-III_PLP-dep_AT"/>
</dbReference>
<dbReference type="KEGG" id="cad:Curi_c18490"/>
<keyword evidence="5" id="KW-0963">Cytoplasm</keyword>
<feature type="binding site" evidence="5">
    <location>
        <position position="138"/>
    </location>
    <ligand>
        <name>pyridoxal 5'-phosphate</name>
        <dbReference type="ChEBI" id="CHEBI:597326"/>
    </ligand>
</feature>
<feature type="binding site" evidence="5">
    <location>
        <begin position="105"/>
        <end position="106"/>
    </location>
    <ligand>
        <name>pyridoxal 5'-phosphate</name>
        <dbReference type="ChEBI" id="CHEBI:597326"/>
    </ligand>
</feature>
<dbReference type="InterPro" id="IPR015422">
    <property type="entry name" value="PyrdxlP-dep_Trfase_small"/>
</dbReference>
<evidence type="ECO:0000256" key="4">
    <source>
        <dbReference type="ARBA" id="ARBA00022898"/>
    </source>
</evidence>
<proteinExistence type="inferred from homology"/>
<evidence type="ECO:0000256" key="2">
    <source>
        <dbReference type="ARBA" id="ARBA00022605"/>
    </source>
</evidence>
<keyword evidence="1 5" id="KW-0032">Aminotransferase</keyword>
<comment type="subcellular location">
    <subcellularLocation>
        <location evidence="5">Cytoplasm</location>
    </subcellularLocation>
</comment>
<dbReference type="GO" id="GO:0003992">
    <property type="term" value="F:N2-acetyl-L-ornithine:2-oxoglutarate 5-aminotransferase activity"/>
    <property type="evidence" value="ECO:0007669"/>
    <property type="project" value="UniProtKB-UniRule"/>
</dbReference>